<comment type="caution">
    <text evidence="1">The sequence shown here is derived from an EMBL/GenBank/DDBJ whole genome shotgun (WGS) entry which is preliminary data.</text>
</comment>
<sequence length="82" mass="9441">MQELELYGTSACHLCELAEAMLAEILVDETDWQIELIDIADNDDTLERYALKIPLLKCVVDGRELSWPFDKLRIRQFVGEGQ</sequence>
<name>A0ABS6VUI5_9GAMM</name>
<organism evidence="1 2">
    <name type="scientific">Zhongshania aquimaris</name>
    <dbReference type="NCBI Taxonomy" id="2857107"/>
    <lineage>
        <taxon>Bacteria</taxon>
        <taxon>Pseudomonadati</taxon>
        <taxon>Pseudomonadota</taxon>
        <taxon>Gammaproteobacteria</taxon>
        <taxon>Cellvibrionales</taxon>
        <taxon>Spongiibacteraceae</taxon>
        <taxon>Zhongshania</taxon>
    </lineage>
</organism>
<gene>
    <name evidence="1" type="ORF">KXJ70_14400</name>
</gene>
<dbReference type="RefSeq" id="WP_219044196.1">
    <property type="nucleotide sequence ID" value="NZ_JAHWDQ010000003.1"/>
</dbReference>
<keyword evidence="2" id="KW-1185">Reference proteome</keyword>
<protein>
    <submittedName>
        <fullName evidence="1">Glutaredoxin family protein</fullName>
    </submittedName>
</protein>
<evidence type="ECO:0000313" key="2">
    <source>
        <dbReference type="Proteomes" id="UP001166291"/>
    </source>
</evidence>
<dbReference type="InterPro" id="IPR008554">
    <property type="entry name" value="Glutaredoxin-like"/>
</dbReference>
<dbReference type="Proteomes" id="UP001166291">
    <property type="component" value="Unassembled WGS sequence"/>
</dbReference>
<dbReference type="EMBL" id="JAHWDQ010000003">
    <property type="protein sequence ID" value="MBW2941982.1"/>
    <property type="molecule type" value="Genomic_DNA"/>
</dbReference>
<reference evidence="1" key="1">
    <citation type="submission" date="2021-07" db="EMBL/GenBank/DDBJ databases">
        <title>Zhongshania sp. CAU 1632 isolated from seawater.</title>
        <authorList>
            <person name="Kim W."/>
        </authorList>
    </citation>
    <scope>NUCLEOTIDE SEQUENCE</scope>
    <source>
        <strain evidence="1">CAU 1632</strain>
    </source>
</reference>
<dbReference type="Pfam" id="PF05768">
    <property type="entry name" value="Glrx-like"/>
    <property type="match status" value="1"/>
</dbReference>
<evidence type="ECO:0000313" key="1">
    <source>
        <dbReference type="EMBL" id="MBW2941982.1"/>
    </source>
</evidence>
<proteinExistence type="predicted"/>
<accession>A0ABS6VUI5</accession>